<keyword evidence="1" id="KW-1133">Transmembrane helix</keyword>
<reference evidence="2" key="2">
    <citation type="submission" date="2018-02" db="UniProtKB">
        <authorList>
            <consortium name="EnsemblMetazoa"/>
        </authorList>
    </citation>
    <scope>IDENTIFICATION</scope>
</reference>
<evidence type="ECO:0000313" key="3">
    <source>
        <dbReference type="Proteomes" id="UP000024404"/>
    </source>
</evidence>
<dbReference type="EMBL" id="CMVM020000193">
    <property type="status" value="NOT_ANNOTATED_CDS"/>
    <property type="molecule type" value="Genomic_DNA"/>
</dbReference>
<evidence type="ECO:0000256" key="1">
    <source>
        <dbReference type="SAM" id="Phobius"/>
    </source>
</evidence>
<accession>A0A2K6WDX1</accession>
<protein>
    <submittedName>
        <fullName evidence="2">Uncharacterized protein</fullName>
    </submittedName>
</protein>
<keyword evidence="3" id="KW-1185">Reference proteome</keyword>
<keyword evidence="1" id="KW-0472">Membrane</keyword>
<reference evidence="3" key="1">
    <citation type="submission" date="2013-10" db="EMBL/GenBank/DDBJ databases">
        <title>Genome sequencing of Onchocerca volvulus.</title>
        <authorList>
            <person name="Cotton J."/>
            <person name="Tsai J."/>
            <person name="Stanley E."/>
            <person name="Tracey A."/>
            <person name="Holroyd N."/>
            <person name="Lustigman S."/>
            <person name="Berriman M."/>
        </authorList>
    </citation>
    <scope>NUCLEOTIDE SEQUENCE</scope>
</reference>
<evidence type="ECO:0000313" key="2">
    <source>
        <dbReference type="EnsemblMetazoa" id="OVOC7343.1"/>
    </source>
</evidence>
<proteinExistence type="predicted"/>
<name>A0A2K6WDX1_ONCVO</name>
<organism evidence="2 3">
    <name type="scientific">Onchocerca volvulus</name>
    <dbReference type="NCBI Taxonomy" id="6282"/>
    <lineage>
        <taxon>Eukaryota</taxon>
        <taxon>Metazoa</taxon>
        <taxon>Ecdysozoa</taxon>
        <taxon>Nematoda</taxon>
        <taxon>Chromadorea</taxon>
        <taxon>Rhabditida</taxon>
        <taxon>Spirurina</taxon>
        <taxon>Spiruromorpha</taxon>
        <taxon>Filarioidea</taxon>
        <taxon>Onchocercidae</taxon>
        <taxon>Onchocerca</taxon>
    </lineage>
</organism>
<dbReference type="AlphaFoldDB" id="A0A2K6WDX1"/>
<feature type="transmembrane region" description="Helical" evidence="1">
    <location>
        <begin position="79"/>
        <end position="102"/>
    </location>
</feature>
<dbReference type="Proteomes" id="UP000024404">
    <property type="component" value="Unassembled WGS sequence"/>
</dbReference>
<keyword evidence="1" id="KW-0812">Transmembrane</keyword>
<dbReference type="EnsemblMetazoa" id="OVOC7343.1">
    <property type="protein sequence ID" value="OVOC7343.1"/>
    <property type="gene ID" value="WBGene00244152"/>
</dbReference>
<sequence length="107" mass="12340">MECFQHTACETYYSPFQISGRSIHEVLLPKHNYVHGHSNCYIFHTFVDFQYHSVIHLNSSSLQELLFIGEICSQINMLLLYYFAVTVSSSYIAEVIAPGAIFQSKRK</sequence>